<dbReference type="SMART" id="SM00062">
    <property type="entry name" value="PBPb"/>
    <property type="match status" value="1"/>
</dbReference>
<dbReference type="InterPro" id="IPR001320">
    <property type="entry name" value="Iontro_rcpt_C"/>
</dbReference>
<feature type="domain" description="Ionotropic glutamate receptor C-terminal" evidence="4">
    <location>
        <begin position="42"/>
        <end position="259"/>
    </location>
</feature>
<comment type="caution">
    <text evidence="5">The sequence shown here is derived from an EMBL/GenBank/DDBJ whole genome shotgun (WGS) entry which is preliminary data.</text>
</comment>
<feature type="chain" id="PRO_5039548047" evidence="2">
    <location>
        <begin position="24"/>
        <end position="261"/>
    </location>
</feature>
<sequence>MNLRPVTAALAIAALAFTATSCAKDTSTSTTESGAKVVEEGVLTICTHLPYEPFEFTKDGEVVGFDIDVLKLVAKAEGLDTKIQDTPWETIVSGESLNSGDCDVATGAMSIKPEREKVMDFSDPYFTATQALLVKKGSGYSSLEDLAGKRIAVQEGTTGETYVEENLPKGAEKVSYEDSVLMMEAVNNGKAQAGVNDNGLVNYYVDQNPGVAVSTEFQTGEEYGFSVKKDGNPKLLDAINEAIADKDAMDELKVKWFGTAK</sequence>
<proteinExistence type="predicted"/>
<feature type="domain" description="Solute-binding protein family 3/N-terminal" evidence="3">
    <location>
        <begin position="42"/>
        <end position="260"/>
    </location>
</feature>
<evidence type="ECO:0000259" key="3">
    <source>
        <dbReference type="SMART" id="SM00062"/>
    </source>
</evidence>
<accession>A0A7Y9RVQ8</accession>
<dbReference type="GO" id="GO:0015276">
    <property type="term" value="F:ligand-gated monoatomic ion channel activity"/>
    <property type="evidence" value="ECO:0007669"/>
    <property type="project" value="InterPro"/>
</dbReference>
<dbReference type="PANTHER" id="PTHR35936">
    <property type="entry name" value="MEMBRANE-BOUND LYTIC MUREIN TRANSGLYCOSYLASE F"/>
    <property type="match status" value="1"/>
</dbReference>
<evidence type="ECO:0000259" key="4">
    <source>
        <dbReference type="SMART" id="SM00079"/>
    </source>
</evidence>
<dbReference type="RefSeq" id="WP_179500460.1">
    <property type="nucleotide sequence ID" value="NZ_JACCAA010000001.1"/>
</dbReference>
<reference evidence="5 6" key="1">
    <citation type="submission" date="2020-07" db="EMBL/GenBank/DDBJ databases">
        <title>Sequencing the genomes of 1000 actinobacteria strains.</title>
        <authorList>
            <person name="Klenk H.-P."/>
        </authorList>
    </citation>
    <scope>NUCLEOTIDE SEQUENCE [LARGE SCALE GENOMIC DNA]</scope>
    <source>
        <strain evidence="5 6">DSM 23819</strain>
    </source>
</reference>
<dbReference type="InterPro" id="IPR001638">
    <property type="entry name" value="Solute-binding_3/MltF_N"/>
</dbReference>
<dbReference type="Proteomes" id="UP000540656">
    <property type="component" value="Unassembled WGS sequence"/>
</dbReference>
<dbReference type="PROSITE" id="PS51257">
    <property type="entry name" value="PROKAR_LIPOPROTEIN"/>
    <property type="match status" value="1"/>
</dbReference>
<dbReference type="GO" id="GO:0016020">
    <property type="term" value="C:membrane"/>
    <property type="evidence" value="ECO:0007669"/>
    <property type="project" value="InterPro"/>
</dbReference>
<dbReference type="AlphaFoldDB" id="A0A7Y9RVQ8"/>
<dbReference type="PANTHER" id="PTHR35936:SF17">
    <property type="entry name" value="ARGININE-BINDING EXTRACELLULAR PROTEIN ARTP"/>
    <property type="match status" value="1"/>
</dbReference>
<keyword evidence="6" id="KW-1185">Reference proteome</keyword>
<dbReference type="EMBL" id="JACCAA010000001">
    <property type="protein sequence ID" value="NYG57145.1"/>
    <property type="molecule type" value="Genomic_DNA"/>
</dbReference>
<feature type="signal peptide" evidence="2">
    <location>
        <begin position="1"/>
        <end position="23"/>
    </location>
</feature>
<dbReference type="CDD" id="cd13530">
    <property type="entry name" value="PBP2_peptides_like"/>
    <property type="match status" value="1"/>
</dbReference>
<organism evidence="5 6">
    <name type="scientific">Nocardioides daedukensis</name>
    <dbReference type="NCBI Taxonomy" id="634462"/>
    <lineage>
        <taxon>Bacteria</taxon>
        <taxon>Bacillati</taxon>
        <taxon>Actinomycetota</taxon>
        <taxon>Actinomycetes</taxon>
        <taxon>Propionibacteriales</taxon>
        <taxon>Nocardioidaceae</taxon>
        <taxon>Nocardioides</taxon>
    </lineage>
</organism>
<evidence type="ECO:0000313" key="5">
    <source>
        <dbReference type="EMBL" id="NYG57145.1"/>
    </source>
</evidence>
<evidence type="ECO:0000313" key="6">
    <source>
        <dbReference type="Proteomes" id="UP000540656"/>
    </source>
</evidence>
<evidence type="ECO:0000256" key="2">
    <source>
        <dbReference type="SAM" id="SignalP"/>
    </source>
</evidence>
<dbReference type="Gene3D" id="3.40.190.10">
    <property type="entry name" value="Periplasmic binding protein-like II"/>
    <property type="match status" value="2"/>
</dbReference>
<dbReference type="SMART" id="SM00079">
    <property type="entry name" value="PBPe"/>
    <property type="match status" value="1"/>
</dbReference>
<dbReference type="SUPFAM" id="SSF53850">
    <property type="entry name" value="Periplasmic binding protein-like II"/>
    <property type="match status" value="1"/>
</dbReference>
<dbReference type="Pfam" id="PF00497">
    <property type="entry name" value="SBP_bac_3"/>
    <property type="match status" value="1"/>
</dbReference>
<protein>
    <submittedName>
        <fullName evidence="5">Polar amino acid transport system substrate-binding protein</fullName>
    </submittedName>
</protein>
<name>A0A7Y9RVQ8_9ACTN</name>
<evidence type="ECO:0000256" key="1">
    <source>
        <dbReference type="ARBA" id="ARBA00022729"/>
    </source>
</evidence>
<gene>
    <name evidence="5" type="ORF">BJ980_000068</name>
</gene>
<keyword evidence="1 2" id="KW-0732">Signal</keyword>